<name>U4LLI4_PYROM</name>
<organism evidence="1 2">
    <name type="scientific">Pyronema omphalodes (strain CBS 100304)</name>
    <name type="common">Pyronema confluens</name>
    <dbReference type="NCBI Taxonomy" id="1076935"/>
    <lineage>
        <taxon>Eukaryota</taxon>
        <taxon>Fungi</taxon>
        <taxon>Dikarya</taxon>
        <taxon>Ascomycota</taxon>
        <taxon>Pezizomycotina</taxon>
        <taxon>Pezizomycetes</taxon>
        <taxon>Pezizales</taxon>
        <taxon>Pyronemataceae</taxon>
        <taxon>Pyronema</taxon>
    </lineage>
</organism>
<proteinExistence type="predicted"/>
<evidence type="ECO:0000313" key="1">
    <source>
        <dbReference type="EMBL" id="CCX14248.1"/>
    </source>
</evidence>
<dbReference type="EMBL" id="HF935944">
    <property type="protein sequence ID" value="CCX14248.1"/>
    <property type="molecule type" value="Genomic_DNA"/>
</dbReference>
<protein>
    <submittedName>
        <fullName evidence="1">Uncharacterized protein</fullName>
    </submittedName>
</protein>
<keyword evidence="2" id="KW-1185">Reference proteome</keyword>
<dbReference type="AlphaFoldDB" id="U4LLI4"/>
<sequence>MLMWWGFYRMDTSKLDWGCRTERIV</sequence>
<dbReference type="Proteomes" id="UP000018144">
    <property type="component" value="Unassembled WGS sequence"/>
</dbReference>
<gene>
    <name evidence="1" type="ORF">PCON_13841</name>
</gene>
<accession>U4LLI4</accession>
<evidence type="ECO:0000313" key="2">
    <source>
        <dbReference type="Proteomes" id="UP000018144"/>
    </source>
</evidence>
<reference evidence="1 2" key="1">
    <citation type="journal article" date="2013" name="PLoS Genet.">
        <title>The genome and development-dependent transcriptomes of Pyronema confluens: a window into fungal evolution.</title>
        <authorList>
            <person name="Traeger S."/>
            <person name="Altegoer F."/>
            <person name="Freitag M."/>
            <person name="Gabaldon T."/>
            <person name="Kempken F."/>
            <person name="Kumar A."/>
            <person name="Marcet-Houben M."/>
            <person name="Poggeler S."/>
            <person name="Stajich J.E."/>
            <person name="Nowrousian M."/>
        </authorList>
    </citation>
    <scope>NUCLEOTIDE SEQUENCE [LARGE SCALE GENOMIC DNA]</scope>
    <source>
        <strain evidence="2">CBS 100304</strain>
        <tissue evidence="1">Vegetative mycelium</tissue>
    </source>
</reference>